<gene>
    <name evidence="9" type="ORF">R9X50_00613800</name>
</gene>
<feature type="compositionally biased region" description="Polar residues" evidence="6">
    <location>
        <begin position="106"/>
        <end position="119"/>
    </location>
</feature>
<dbReference type="InterPro" id="IPR029752">
    <property type="entry name" value="D-isomer_DH_CS1"/>
</dbReference>
<dbReference type="GO" id="GO:0016616">
    <property type="term" value="F:oxidoreductase activity, acting on the CH-OH group of donors, NAD or NADP as acceptor"/>
    <property type="evidence" value="ECO:0007669"/>
    <property type="project" value="InterPro"/>
</dbReference>
<keyword evidence="2" id="KW-0028">Amino-acid biosynthesis</keyword>
<dbReference type="CDD" id="cd12169">
    <property type="entry name" value="PGDH_like_1"/>
    <property type="match status" value="1"/>
</dbReference>
<dbReference type="InterPro" id="IPR006139">
    <property type="entry name" value="D-isomer_2_OHA_DH_cat_dom"/>
</dbReference>
<feature type="domain" description="D-isomer specific 2-hydroxyacid dehydrogenase NAD-binding" evidence="8">
    <location>
        <begin position="140"/>
        <end position="330"/>
    </location>
</feature>
<keyword evidence="10" id="KW-1185">Reference proteome</keyword>
<dbReference type="AlphaFoldDB" id="A0AAQ3R6K3"/>
<sequence length="362" mass="39633">MPSNANPKRLAILDDYAEIAKPYFNHIPNLIIDSFPSTLNPFKPNDLEALITRLEPYDIISTMRERTPFPSTLQDRLPRLELLLTTSTRNNAIDLPCATKRGVVVTGTQGDRPSETEQSAKLPDLPPPRGYSAVTQHSWALLLALCSRVTVDDAALKNPELATSWQSGAMVSLAGKTLGIVGLGKLGVGMAKIAILGFGMRVVAWSENLTSTKARDVLAQAGLPLESVQVVSKEALFRDADVVSLHLVLSDRSRGIIGARELALMRSSALLINTARSGLVDEDALIDVLKQGKIAGAALDVFSEEPLPSNSEWRRSSSWKSDVVLSPHMGYSNAGTLHRWYQEQADNVERWMRGDELLNRMN</sequence>
<evidence type="ECO:0000313" key="9">
    <source>
        <dbReference type="EMBL" id="WPH03261.1"/>
    </source>
</evidence>
<dbReference type="Pfam" id="PF02826">
    <property type="entry name" value="2-Hacid_dh_C"/>
    <property type="match status" value="1"/>
</dbReference>
<dbReference type="PROSITE" id="PS00065">
    <property type="entry name" value="D_2_HYDROXYACID_DH_1"/>
    <property type="match status" value="1"/>
</dbReference>
<dbReference type="Pfam" id="PF00389">
    <property type="entry name" value="2-Hacid_dh"/>
    <property type="match status" value="1"/>
</dbReference>
<evidence type="ECO:0000256" key="3">
    <source>
        <dbReference type="ARBA" id="ARBA00023002"/>
    </source>
</evidence>
<proteinExistence type="inferred from homology"/>
<dbReference type="InterPro" id="IPR050857">
    <property type="entry name" value="D-2-hydroxyacid_DH"/>
</dbReference>
<keyword evidence="4" id="KW-0520">NAD</keyword>
<dbReference type="InterPro" id="IPR006140">
    <property type="entry name" value="D-isomer_DH_NAD-bd"/>
</dbReference>
<dbReference type="SUPFAM" id="SSF52283">
    <property type="entry name" value="Formate/glycerate dehydrogenase catalytic domain-like"/>
    <property type="match status" value="1"/>
</dbReference>
<dbReference type="Proteomes" id="UP001303373">
    <property type="component" value="Chromosome 10"/>
</dbReference>
<dbReference type="InterPro" id="IPR036291">
    <property type="entry name" value="NAD(P)-bd_dom_sf"/>
</dbReference>
<evidence type="ECO:0000256" key="2">
    <source>
        <dbReference type="ARBA" id="ARBA00022605"/>
    </source>
</evidence>
<protein>
    <submittedName>
        <fullName evidence="9">Uncharacterized protein</fullName>
    </submittedName>
</protein>
<dbReference type="EMBL" id="CP138589">
    <property type="protein sequence ID" value="WPH03261.1"/>
    <property type="molecule type" value="Genomic_DNA"/>
</dbReference>
<dbReference type="GO" id="GO:0051287">
    <property type="term" value="F:NAD binding"/>
    <property type="evidence" value="ECO:0007669"/>
    <property type="project" value="InterPro"/>
</dbReference>
<accession>A0AAQ3R6K3</accession>
<comment type="similarity">
    <text evidence="1 5">Belongs to the D-isomer specific 2-hydroxyacid dehydrogenase family.</text>
</comment>
<dbReference type="SUPFAM" id="SSF51735">
    <property type="entry name" value="NAD(P)-binding Rossmann-fold domains"/>
    <property type="match status" value="1"/>
</dbReference>
<dbReference type="PANTHER" id="PTHR42789">
    <property type="entry name" value="D-ISOMER SPECIFIC 2-HYDROXYACID DEHYDROGENASE FAMILY PROTEIN (AFU_ORTHOLOGUE AFUA_6G10090)"/>
    <property type="match status" value="1"/>
</dbReference>
<reference evidence="9 10" key="1">
    <citation type="submission" date="2023-11" db="EMBL/GenBank/DDBJ databases">
        <title>An acidophilic fungus is an integral part of prey digestion in a carnivorous sundew plant.</title>
        <authorList>
            <person name="Tsai I.J."/>
        </authorList>
    </citation>
    <scope>NUCLEOTIDE SEQUENCE [LARGE SCALE GENOMIC DNA]</scope>
    <source>
        <strain evidence="9">169a</strain>
    </source>
</reference>
<evidence type="ECO:0000256" key="4">
    <source>
        <dbReference type="ARBA" id="ARBA00023027"/>
    </source>
</evidence>
<evidence type="ECO:0000259" key="7">
    <source>
        <dbReference type="Pfam" id="PF00389"/>
    </source>
</evidence>
<dbReference type="PANTHER" id="PTHR42789:SF1">
    <property type="entry name" value="D-ISOMER SPECIFIC 2-HYDROXYACID DEHYDROGENASE FAMILY PROTEIN (AFU_ORTHOLOGUE AFUA_6G10090)"/>
    <property type="match status" value="1"/>
</dbReference>
<dbReference type="GO" id="GO:0008652">
    <property type="term" value="P:amino acid biosynthetic process"/>
    <property type="evidence" value="ECO:0007669"/>
    <property type="project" value="UniProtKB-KW"/>
</dbReference>
<keyword evidence="3 5" id="KW-0560">Oxidoreductase</keyword>
<evidence type="ECO:0000259" key="8">
    <source>
        <dbReference type="Pfam" id="PF02826"/>
    </source>
</evidence>
<evidence type="ECO:0000256" key="1">
    <source>
        <dbReference type="ARBA" id="ARBA00005854"/>
    </source>
</evidence>
<evidence type="ECO:0000313" key="10">
    <source>
        <dbReference type="Proteomes" id="UP001303373"/>
    </source>
</evidence>
<evidence type="ECO:0000256" key="5">
    <source>
        <dbReference type="RuleBase" id="RU003719"/>
    </source>
</evidence>
<dbReference type="Gene3D" id="3.40.50.720">
    <property type="entry name" value="NAD(P)-binding Rossmann-like Domain"/>
    <property type="match status" value="2"/>
</dbReference>
<feature type="region of interest" description="Disordered" evidence="6">
    <location>
        <begin position="106"/>
        <end position="129"/>
    </location>
</feature>
<organism evidence="9 10">
    <name type="scientific">Acrodontium crateriforme</name>
    <dbReference type="NCBI Taxonomy" id="150365"/>
    <lineage>
        <taxon>Eukaryota</taxon>
        <taxon>Fungi</taxon>
        <taxon>Dikarya</taxon>
        <taxon>Ascomycota</taxon>
        <taxon>Pezizomycotina</taxon>
        <taxon>Dothideomycetes</taxon>
        <taxon>Dothideomycetidae</taxon>
        <taxon>Mycosphaerellales</taxon>
        <taxon>Teratosphaeriaceae</taxon>
        <taxon>Acrodontium</taxon>
    </lineage>
</organism>
<evidence type="ECO:0000256" key="6">
    <source>
        <dbReference type="SAM" id="MobiDB-lite"/>
    </source>
</evidence>
<feature type="domain" description="D-isomer specific 2-hydroxyacid dehydrogenase catalytic" evidence="7">
    <location>
        <begin position="42"/>
        <end position="362"/>
    </location>
</feature>
<name>A0AAQ3R6K3_9PEZI</name>